<reference evidence="2" key="1">
    <citation type="submission" date="2021-01" db="EMBL/GenBank/DDBJ databases">
        <authorList>
            <person name="Corre E."/>
            <person name="Pelletier E."/>
            <person name="Niang G."/>
            <person name="Scheremetjew M."/>
            <person name="Finn R."/>
            <person name="Kale V."/>
            <person name="Holt S."/>
            <person name="Cochrane G."/>
            <person name="Meng A."/>
            <person name="Brown T."/>
            <person name="Cohen L."/>
        </authorList>
    </citation>
    <scope>NUCLEOTIDE SEQUENCE</scope>
    <source>
        <strain evidence="2">Clade-D-RCC1621</strain>
    </source>
</reference>
<accession>A0A7S0Z4M1</accession>
<gene>
    <name evidence="2" type="ORF">OMED0930_LOCUS696</name>
</gene>
<dbReference type="InterPro" id="IPR023210">
    <property type="entry name" value="NADP_OxRdtase_dom"/>
</dbReference>
<evidence type="ECO:0000313" key="2">
    <source>
        <dbReference type="EMBL" id="CAD8809603.1"/>
    </source>
</evidence>
<dbReference type="Pfam" id="PF00248">
    <property type="entry name" value="Aldo_ket_red"/>
    <property type="match status" value="1"/>
</dbReference>
<dbReference type="PANTHER" id="PTHR43147">
    <property type="entry name" value="PROTEIN TAS"/>
    <property type="match status" value="1"/>
</dbReference>
<protein>
    <recommendedName>
        <fullName evidence="1">NADP-dependent oxidoreductase domain-containing protein</fullName>
    </recommendedName>
</protein>
<dbReference type="EMBL" id="HBFO01000961">
    <property type="protein sequence ID" value="CAD8809603.1"/>
    <property type="molecule type" value="Transcribed_RNA"/>
</dbReference>
<proteinExistence type="predicted"/>
<dbReference type="SUPFAM" id="SSF51430">
    <property type="entry name" value="NAD(P)-linked oxidoreductase"/>
    <property type="match status" value="1"/>
</dbReference>
<evidence type="ECO:0000259" key="1">
    <source>
        <dbReference type="Pfam" id="PF00248"/>
    </source>
</evidence>
<dbReference type="CDD" id="cd19101">
    <property type="entry name" value="AKR_unchar"/>
    <property type="match status" value="1"/>
</dbReference>
<feature type="domain" description="NADP-dependent oxidoreductase" evidence="1">
    <location>
        <begin position="48"/>
        <end position="353"/>
    </location>
</feature>
<dbReference type="InterPro" id="IPR036812">
    <property type="entry name" value="NAD(P)_OxRdtase_dom_sf"/>
</dbReference>
<dbReference type="AlphaFoldDB" id="A0A7S0Z4M1"/>
<dbReference type="PANTHER" id="PTHR43147:SF5">
    <property type="entry name" value="OXIDOREDUCTASE"/>
    <property type="match status" value="1"/>
</dbReference>
<sequence>MSIVLPGLIGTSSPFVFSDDAVAAAAVTTRCPRAEAPLRSTKTSPSRVIKGCWQLSGGHGGDRATDRTRGDVAVEDFASFVDAGISTFDTGPEACGYGDSELIIGEYLKTEHARKHRDEIQVFTKLCCVGREQSNMTKDWVMANVDRPRKRLGVDKIDMVQMYWNEYNQRGYVDAALFLTDLKHKGVIDAVSLTNFDTQRMKEMLDAGAEISTNQIQYSLLDRRPEKVMKQFCESTGVGLLPYGVVAGGLLSDRYLDAPPDKVVMNTSSLRKYASVVGNVGGYSWYQSLLKCLRAVADKHNTSIANVASKWVLESPVVPAVILGARNATHIPDHLALFDFSLDDADRDSIASVLAGGEQPTQDAYTWERGGKW</sequence>
<name>A0A7S0Z4M1_9CHLO</name>
<dbReference type="Gene3D" id="3.20.20.100">
    <property type="entry name" value="NADP-dependent oxidoreductase domain"/>
    <property type="match status" value="1"/>
</dbReference>
<organism evidence="2">
    <name type="scientific">Ostreococcus mediterraneus</name>
    <dbReference type="NCBI Taxonomy" id="1486918"/>
    <lineage>
        <taxon>Eukaryota</taxon>
        <taxon>Viridiplantae</taxon>
        <taxon>Chlorophyta</taxon>
        <taxon>Mamiellophyceae</taxon>
        <taxon>Mamiellales</taxon>
        <taxon>Bathycoccaceae</taxon>
        <taxon>Ostreococcus</taxon>
    </lineage>
</organism>